<reference evidence="3 4" key="1">
    <citation type="submission" date="2014-04" db="EMBL/GenBank/DDBJ databases">
        <authorList>
            <consortium name="DOE Joint Genome Institute"/>
            <person name="Kuo A."/>
            <person name="Tarkka M."/>
            <person name="Buscot F."/>
            <person name="Kohler A."/>
            <person name="Nagy L.G."/>
            <person name="Floudas D."/>
            <person name="Copeland A."/>
            <person name="Barry K.W."/>
            <person name="Cichocki N."/>
            <person name="Veneault-Fourrey C."/>
            <person name="LaButti K."/>
            <person name="Lindquist E.A."/>
            <person name="Lipzen A."/>
            <person name="Lundell T."/>
            <person name="Morin E."/>
            <person name="Murat C."/>
            <person name="Sun H."/>
            <person name="Tunlid A."/>
            <person name="Henrissat B."/>
            <person name="Grigoriev I.V."/>
            <person name="Hibbett D.S."/>
            <person name="Martin F."/>
            <person name="Nordberg H.P."/>
            <person name="Cantor M.N."/>
            <person name="Hua S.X."/>
        </authorList>
    </citation>
    <scope>NUCLEOTIDE SEQUENCE [LARGE SCALE GENOMIC DNA]</scope>
    <source>
        <strain evidence="3 4">F 1598</strain>
    </source>
</reference>
<organism evidence="3 4">
    <name type="scientific">Piloderma croceum (strain F 1598)</name>
    <dbReference type="NCBI Taxonomy" id="765440"/>
    <lineage>
        <taxon>Eukaryota</taxon>
        <taxon>Fungi</taxon>
        <taxon>Dikarya</taxon>
        <taxon>Basidiomycota</taxon>
        <taxon>Agaricomycotina</taxon>
        <taxon>Agaricomycetes</taxon>
        <taxon>Agaricomycetidae</taxon>
        <taxon>Atheliales</taxon>
        <taxon>Atheliaceae</taxon>
        <taxon>Piloderma</taxon>
    </lineage>
</organism>
<sequence length="120" mass="12738">MPQWAVVTIGIVICLALALALIVLVGGIGQFVCGRRDGVPSLRPQHSHARSRDQYPHPQSIADDGGPNYPATASVDTITLTIIPLPPPAYVYPPQYHHNSRSTADAMERGQAEGAIGAAF</sequence>
<reference evidence="4" key="2">
    <citation type="submission" date="2015-01" db="EMBL/GenBank/DDBJ databases">
        <title>Evolutionary Origins and Diversification of the Mycorrhizal Mutualists.</title>
        <authorList>
            <consortium name="DOE Joint Genome Institute"/>
            <consortium name="Mycorrhizal Genomics Consortium"/>
            <person name="Kohler A."/>
            <person name="Kuo A."/>
            <person name="Nagy L.G."/>
            <person name="Floudas D."/>
            <person name="Copeland A."/>
            <person name="Barry K.W."/>
            <person name="Cichocki N."/>
            <person name="Veneault-Fourrey C."/>
            <person name="LaButti K."/>
            <person name="Lindquist E.A."/>
            <person name="Lipzen A."/>
            <person name="Lundell T."/>
            <person name="Morin E."/>
            <person name="Murat C."/>
            <person name="Riley R."/>
            <person name="Ohm R."/>
            <person name="Sun H."/>
            <person name="Tunlid A."/>
            <person name="Henrissat B."/>
            <person name="Grigoriev I.V."/>
            <person name="Hibbett D.S."/>
            <person name="Martin F."/>
        </authorList>
    </citation>
    <scope>NUCLEOTIDE SEQUENCE [LARGE SCALE GENOMIC DNA]</scope>
    <source>
        <strain evidence="4">F 1598</strain>
    </source>
</reference>
<feature type="transmembrane region" description="Helical" evidence="2">
    <location>
        <begin position="6"/>
        <end position="33"/>
    </location>
</feature>
<keyword evidence="2" id="KW-0812">Transmembrane</keyword>
<keyword evidence="2" id="KW-1133">Transmembrane helix</keyword>
<dbReference type="EMBL" id="KN833055">
    <property type="protein sequence ID" value="KIM74779.1"/>
    <property type="molecule type" value="Genomic_DNA"/>
</dbReference>
<gene>
    <name evidence="3" type="ORF">PILCRDRAFT_827840</name>
</gene>
<evidence type="ECO:0000256" key="1">
    <source>
        <dbReference type="SAM" id="MobiDB-lite"/>
    </source>
</evidence>
<evidence type="ECO:0000313" key="3">
    <source>
        <dbReference type="EMBL" id="KIM74779.1"/>
    </source>
</evidence>
<evidence type="ECO:0000256" key="2">
    <source>
        <dbReference type="SAM" id="Phobius"/>
    </source>
</evidence>
<evidence type="ECO:0000313" key="4">
    <source>
        <dbReference type="Proteomes" id="UP000054166"/>
    </source>
</evidence>
<keyword evidence="2" id="KW-0472">Membrane</keyword>
<accession>A0A0C3F412</accession>
<proteinExistence type="predicted"/>
<dbReference type="AlphaFoldDB" id="A0A0C3F412"/>
<name>A0A0C3F412_PILCF</name>
<dbReference type="Proteomes" id="UP000054166">
    <property type="component" value="Unassembled WGS sequence"/>
</dbReference>
<dbReference type="InParanoid" id="A0A0C3F412"/>
<feature type="region of interest" description="Disordered" evidence="1">
    <location>
        <begin position="42"/>
        <end position="72"/>
    </location>
</feature>
<protein>
    <submittedName>
        <fullName evidence="3">Uncharacterized protein</fullName>
    </submittedName>
</protein>
<keyword evidence="4" id="KW-1185">Reference proteome</keyword>
<dbReference type="HOGENOM" id="CLU_2050516_0_0_1"/>